<name>A0A4Y9EN92_9SPHN</name>
<feature type="signal peptide" evidence="1">
    <location>
        <begin position="1"/>
        <end position="41"/>
    </location>
</feature>
<evidence type="ECO:0000259" key="2">
    <source>
        <dbReference type="Pfam" id="PF07589"/>
    </source>
</evidence>
<dbReference type="Pfam" id="PF07589">
    <property type="entry name" value="PEP-CTERM"/>
    <property type="match status" value="1"/>
</dbReference>
<keyword evidence="4" id="KW-1185">Reference proteome</keyword>
<feature type="domain" description="Ice-binding protein C-terminal" evidence="2">
    <location>
        <begin position="197"/>
        <end position="221"/>
    </location>
</feature>
<evidence type="ECO:0000256" key="1">
    <source>
        <dbReference type="SAM" id="SignalP"/>
    </source>
</evidence>
<reference evidence="3 4" key="1">
    <citation type="submission" date="2019-02" db="EMBL/GenBank/DDBJ databases">
        <title>Polymorphobacter sp. isolated from the lake at the Tibet of China.</title>
        <authorList>
            <person name="Li A."/>
        </authorList>
    </citation>
    <scope>NUCLEOTIDE SEQUENCE [LARGE SCALE GENOMIC DNA]</scope>
    <source>
        <strain evidence="3 4">DJ1R-1</strain>
    </source>
</reference>
<sequence length="226" mass="23570">MTIAYSFRGGKRLRKNRGLKMKTRIALALLAATSIATTAQASITVIGSQAAFSAEGPIAQNTNWDSYTGFTTPGNNFTVGALTFVEGGQNLIGGNPDYGMARSLFTDNYILGTTINIAGTYDLFAFNLGNFLSAGGTTVAITTNLNTYSFNPATLSYANNGTLTFAGYKASAGEYFTSVNYSGPEATGATDIQLGNAVPEPASWALMIVGFGMVGATLRRRAAVAA</sequence>
<feature type="chain" id="PRO_5021287808" evidence="1">
    <location>
        <begin position="42"/>
        <end position="226"/>
    </location>
</feature>
<proteinExistence type="predicted"/>
<organism evidence="3 4">
    <name type="scientific">Glacieibacterium arshaanense</name>
    <dbReference type="NCBI Taxonomy" id="2511025"/>
    <lineage>
        <taxon>Bacteria</taxon>
        <taxon>Pseudomonadati</taxon>
        <taxon>Pseudomonadota</taxon>
        <taxon>Alphaproteobacteria</taxon>
        <taxon>Sphingomonadales</taxon>
        <taxon>Sphingosinicellaceae</taxon>
        <taxon>Glacieibacterium</taxon>
    </lineage>
</organism>
<gene>
    <name evidence="3" type="ORF">EUV02_10110</name>
</gene>
<keyword evidence="1" id="KW-0732">Signal</keyword>
<accession>A0A4Y9EN92</accession>
<dbReference type="InterPro" id="IPR013424">
    <property type="entry name" value="Ice-binding_C"/>
</dbReference>
<protein>
    <submittedName>
        <fullName evidence="3">PEP-CTERM sorting domain-containing protein</fullName>
    </submittedName>
</protein>
<evidence type="ECO:0000313" key="3">
    <source>
        <dbReference type="EMBL" id="TFU03508.1"/>
    </source>
</evidence>
<dbReference type="AlphaFoldDB" id="A0A4Y9EN92"/>
<comment type="caution">
    <text evidence="3">The sequence shown here is derived from an EMBL/GenBank/DDBJ whole genome shotgun (WGS) entry which is preliminary data.</text>
</comment>
<dbReference type="Proteomes" id="UP000297737">
    <property type="component" value="Unassembled WGS sequence"/>
</dbReference>
<dbReference type="NCBIfam" id="NF035944">
    <property type="entry name" value="PEPxxWA-CTERM"/>
    <property type="match status" value="1"/>
</dbReference>
<dbReference type="OrthoDB" id="7874461at2"/>
<dbReference type="NCBIfam" id="TIGR02595">
    <property type="entry name" value="PEP_CTERM"/>
    <property type="match status" value="1"/>
</dbReference>
<dbReference type="EMBL" id="SIHO01000002">
    <property type="protein sequence ID" value="TFU03508.1"/>
    <property type="molecule type" value="Genomic_DNA"/>
</dbReference>
<evidence type="ECO:0000313" key="4">
    <source>
        <dbReference type="Proteomes" id="UP000297737"/>
    </source>
</evidence>